<protein>
    <submittedName>
        <fullName evidence="2">Uncharacterized protein</fullName>
    </submittedName>
</protein>
<name>B3VTB5_SORBI</name>
<sequence length="175" mass="18756">MAQLQLQQLQPQLLPHLQVLQSQPPPSTAASNPPALALVDEEQLVAESESLPHRRGDDGGSVKIQTTSIREDRGTGACSDHGCACMRMSGSDDERARTTARGNPPKPIIALPRAGNLEWMEQDAIEHGALGNGKHHGCVLGASRPHVLVLSWFPHGTEDGSTSESERYGVSNSAW</sequence>
<accession>B3VTB5</accession>
<proteinExistence type="predicted"/>
<evidence type="ECO:0000256" key="1">
    <source>
        <dbReference type="SAM" id="MobiDB-lite"/>
    </source>
</evidence>
<dbReference type="AlphaFoldDB" id="B3VTB5"/>
<dbReference type="EMBL" id="EU810765">
    <property type="protein sequence ID" value="ACE86394.1"/>
    <property type="molecule type" value="Genomic_DNA"/>
</dbReference>
<organism evidence="2">
    <name type="scientific">Sorghum bicolor</name>
    <name type="common">Sorghum</name>
    <name type="synonym">Sorghum vulgare</name>
    <dbReference type="NCBI Taxonomy" id="4558"/>
    <lineage>
        <taxon>Eukaryota</taxon>
        <taxon>Viridiplantae</taxon>
        <taxon>Streptophyta</taxon>
        <taxon>Embryophyta</taxon>
        <taxon>Tracheophyta</taxon>
        <taxon>Spermatophyta</taxon>
        <taxon>Magnoliopsida</taxon>
        <taxon>Liliopsida</taxon>
        <taxon>Poales</taxon>
        <taxon>Poaceae</taxon>
        <taxon>PACMAD clade</taxon>
        <taxon>Panicoideae</taxon>
        <taxon>Andropogonodae</taxon>
        <taxon>Andropogoneae</taxon>
        <taxon>Sorghinae</taxon>
        <taxon>Sorghum</taxon>
    </lineage>
</organism>
<evidence type="ECO:0000313" key="2">
    <source>
        <dbReference type="EMBL" id="ACE86394.1"/>
    </source>
</evidence>
<feature type="region of interest" description="Disordered" evidence="1">
    <location>
        <begin position="155"/>
        <end position="175"/>
    </location>
</feature>
<reference evidence="2" key="2">
    <citation type="journal article" date="2008" name="Genome Res.">
        <title>Pathogen corruption and site-directed recombination at a plant disease resistance gene cluster.</title>
        <authorList>
            <person name="Nagy E.D."/>
            <person name="Bennetzen J.L."/>
        </authorList>
    </citation>
    <scope>NUCLEOTIDE SEQUENCE</scope>
</reference>
<reference evidence="2" key="1">
    <citation type="journal article" date="2007" name="Theor. Appl. Genet.">
        <title>Fine mapping of the Pc locus of Sorghum bicolor, a gene controlling the reaction to a fungal pathogen and its host-selective toxin.</title>
        <authorList>
            <person name="Nagy E.D."/>
            <person name="Lee T.C."/>
            <person name="Ramakrishna W."/>
            <person name="Xu Z."/>
            <person name="Klein P.E."/>
            <person name="SanMiguel P."/>
            <person name="Cheng C.P."/>
            <person name="Li J."/>
            <person name="Devos K.M."/>
            <person name="Schertz K."/>
            <person name="Dunkle L."/>
            <person name="Bennetzen J.L."/>
        </authorList>
    </citation>
    <scope>NUCLEOTIDE SEQUENCE</scope>
</reference>